<organism evidence="2 3">
    <name type="scientific">Hallella multisaccharivorax DSM 17128</name>
    <dbReference type="NCBI Taxonomy" id="688246"/>
    <lineage>
        <taxon>Bacteria</taxon>
        <taxon>Pseudomonadati</taxon>
        <taxon>Bacteroidota</taxon>
        <taxon>Bacteroidia</taxon>
        <taxon>Bacteroidales</taxon>
        <taxon>Prevotellaceae</taxon>
        <taxon>Hallella</taxon>
    </lineage>
</organism>
<evidence type="ECO:0000256" key="1">
    <source>
        <dbReference type="SAM" id="SignalP"/>
    </source>
</evidence>
<dbReference type="EMBL" id="GL945017">
    <property type="protein sequence ID" value="EGN56580.1"/>
    <property type="molecule type" value="Genomic_DNA"/>
</dbReference>
<accession>F8N8L3</accession>
<dbReference type="HOGENOM" id="CLU_1968545_0_0_10"/>
<protein>
    <submittedName>
        <fullName evidence="2">Uncharacterized protein</fullName>
    </submittedName>
</protein>
<evidence type="ECO:0000313" key="3">
    <source>
        <dbReference type="Proteomes" id="UP000002772"/>
    </source>
</evidence>
<gene>
    <name evidence="2" type="ORF">Premu_1144</name>
</gene>
<dbReference type="RefSeq" id="WP_007573768.1">
    <property type="nucleotide sequence ID" value="NZ_BPTS01000001.1"/>
</dbReference>
<reference evidence="3" key="1">
    <citation type="journal article" date="2011" name="Stand. Genomic Sci.">
        <title>Non-contiguous finished genome sequence of the opportunistic oral pathogen Prevotella multisaccharivorax type strain (PPPA20).</title>
        <authorList>
            <person name="Pati A."/>
            <person name="Gronow S."/>
            <person name="Lu M."/>
            <person name="Lapidus A."/>
            <person name="Nolan M."/>
            <person name="Lucas S."/>
            <person name="Hammon N."/>
            <person name="Deshpande S."/>
            <person name="Cheng J.F."/>
            <person name="Tapia R."/>
            <person name="Han C."/>
            <person name="Goodwin L."/>
            <person name="Pitluck S."/>
            <person name="Liolios K."/>
            <person name="Pagani I."/>
            <person name="Mavromatis K."/>
            <person name="Mikhailova N."/>
            <person name="Huntemann M."/>
            <person name="Chen A."/>
            <person name="Palaniappan K."/>
            <person name="Land M."/>
            <person name="Hauser L."/>
            <person name="Detter J.C."/>
            <person name="Brambilla E.M."/>
            <person name="Rohde M."/>
            <person name="Goker M."/>
            <person name="Woyke T."/>
            <person name="Bristow J."/>
            <person name="Eisen J.A."/>
            <person name="Markowitz V."/>
            <person name="Hugenholtz P."/>
            <person name="Kyrpides N.C."/>
            <person name="Klenk H.P."/>
            <person name="Ivanova N."/>
        </authorList>
    </citation>
    <scope>NUCLEOTIDE SEQUENCE [LARGE SCALE GENOMIC DNA]</scope>
    <source>
        <strain evidence="3">DSM 17128</strain>
    </source>
</reference>
<keyword evidence="1" id="KW-0732">Signal</keyword>
<dbReference type="Proteomes" id="UP000002772">
    <property type="component" value="Unassembled WGS sequence"/>
</dbReference>
<feature type="signal peptide" evidence="1">
    <location>
        <begin position="1"/>
        <end position="25"/>
    </location>
</feature>
<evidence type="ECO:0000313" key="2">
    <source>
        <dbReference type="EMBL" id="EGN56580.1"/>
    </source>
</evidence>
<proteinExistence type="predicted"/>
<sequence length="127" mass="14017">MKRFMITLLSLLPLFAAAQRGFKFASEMVIFSMDSTSDVLIQINAKQAPDTRSRAVARIASLNPKVLSGNRYLVPSSKLAKNEIEYTSQLYTDNHGGKTYVLPRIIASVKPDTDVIALLRSLPMGNT</sequence>
<dbReference type="AlphaFoldDB" id="F8N8L3"/>
<feature type="chain" id="PRO_5003375735" evidence="1">
    <location>
        <begin position="26"/>
        <end position="127"/>
    </location>
</feature>
<keyword evidence="3" id="KW-1185">Reference proteome</keyword>
<name>F8N8L3_9BACT</name>